<organism evidence="1 2">
    <name type="scientific">Paraburkholderia phymatum</name>
    <dbReference type="NCBI Taxonomy" id="148447"/>
    <lineage>
        <taxon>Bacteria</taxon>
        <taxon>Pseudomonadati</taxon>
        <taxon>Pseudomonadota</taxon>
        <taxon>Betaproteobacteria</taxon>
        <taxon>Burkholderiales</taxon>
        <taxon>Burkholderiaceae</taxon>
        <taxon>Paraburkholderia</taxon>
    </lineage>
</organism>
<sequence length="129" mass="13316">MKLRQLVLNSGLAFAVAAMTYTTAFAADAAVSASDATGVTTSKQSATTKKAVRAANRSFSKTVHKALSETKGLDATSITVFGDAKTGHVTLAGHTEEEQQNDLAVHAAQKVQGVTSVSSKLAVRQEGGH</sequence>
<protein>
    <submittedName>
        <fullName evidence="1">BON domain-containing protein</fullName>
    </submittedName>
</protein>
<accession>A0ACC6UCW8</accession>
<gene>
    <name evidence="1" type="ORF">AB4Y32_38525</name>
</gene>
<comment type="caution">
    <text evidence="1">The sequence shown here is derived from an EMBL/GenBank/DDBJ whole genome shotgun (WGS) entry which is preliminary data.</text>
</comment>
<dbReference type="Proteomes" id="UP001558850">
    <property type="component" value="Unassembled WGS sequence"/>
</dbReference>
<proteinExistence type="predicted"/>
<dbReference type="EMBL" id="JBFRCH010000056">
    <property type="protein sequence ID" value="MEX3937563.1"/>
    <property type="molecule type" value="Genomic_DNA"/>
</dbReference>
<name>A0ACC6UCW8_9BURK</name>
<evidence type="ECO:0000313" key="1">
    <source>
        <dbReference type="EMBL" id="MEX3937563.1"/>
    </source>
</evidence>
<reference evidence="1" key="1">
    <citation type="submission" date="2024-07" db="EMBL/GenBank/DDBJ databases">
        <title>A survey of Mimosa microsymbionts across Brazilian biomes reveals a high diversity of Paraburkholderia nodulating endemic species, but also that Cupriavidus is common as a symbiont of widespread species.</title>
        <authorList>
            <person name="Rouws L."/>
            <person name="Barauna A."/>
            <person name="Beukes C."/>
            <person name="Rouws J.R.C."/>
            <person name="De Faria S.M."/>
            <person name="Gross E."/>
            <person name="Bueno Dos Reis Junior F."/>
            <person name="Simon M.F."/>
            <person name="Maluk M."/>
            <person name="Odee D.W."/>
            <person name="Kenicer G."/>
            <person name="Young J.P.W."/>
            <person name="Reis V.M."/>
            <person name="Zilli J."/>
            <person name="James E.K."/>
        </authorList>
    </citation>
    <scope>NUCLEOTIDE SEQUENCE</scope>
    <source>
        <strain evidence="1">EG181B</strain>
    </source>
</reference>
<keyword evidence="2" id="KW-1185">Reference proteome</keyword>
<evidence type="ECO:0000313" key="2">
    <source>
        <dbReference type="Proteomes" id="UP001558850"/>
    </source>
</evidence>